<dbReference type="Proteomes" id="UP000619788">
    <property type="component" value="Unassembled WGS sequence"/>
</dbReference>
<dbReference type="InterPro" id="IPR026337">
    <property type="entry name" value="AKG_HExxH"/>
</dbReference>
<keyword evidence="3" id="KW-1185">Reference proteome</keyword>
<evidence type="ECO:0000256" key="1">
    <source>
        <dbReference type="SAM" id="MobiDB-lite"/>
    </source>
</evidence>
<organism evidence="2 3">
    <name type="scientific">Planobispora siamensis</name>
    <dbReference type="NCBI Taxonomy" id="936338"/>
    <lineage>
        <taxon>Bacteria</taxon>
        <taxon>Bacillati</taxon>
        <taxon>Actinomycetota</taxon>
        <taxon>Actinomycetes</taxon>
        <taxon>Streptosporangiales</taxon>
        <taxon>Streptosporangiaceae</taxon>
        <taxon>Planobispora</taxon>
    </lineage>
</organism>
<evidence type="ECO:0008006" key="4">
    <source>
        <dbReference type="Google" id="ProtNLM"/>
    </source>
</evidence>
<feature type="region of interest" description="Disordered" evidence="1">
    <location>
        <begin position="431"/>
        <end position="470"/>
    </location>
</feature>
<dbReference type="EMBL" id="BOOJ01000057">
    <property type="protein sequence ID" value="GIH95797.1"/>
    <property type="molecule type" value="Genomic_DNA"/>
</dbReference>
<comment type="caution">
    <text evidence="2">The sequence shown here is derived from an EMBL/GenBank/DDBJ whole genome shotgun (WGS) entry which is preliminary data.</text>
</comment>
<dbReference type="AlphaFoldDB" id="A0A8J3SK76"/>
<protein>
    <recommendedName>
        <fullName evidence="4">HEXXH motif-containing protein</fullName>
    </recommendedName>
</protein>
<evidence type="ECO:0000313" key="3">
    <source>
        <dbReference type="Proteomes" id="UP000619788"/>
    </source>
</evidence>
<sequence>MTSTPGRVSDAVFAELAAGGGGAEALRALRAFQRWRTRLLVRGVVEEAKAAGHQHADLASHAYDLLEELETRAKDAIDAVLGYPAAGAWAWRAYQALAGDTRSDRADLGRLGALALASAIRAGVACEIRVPLSGGTLMLPSLGEITLPGGAGGGTADITVRPDGEDTEVRLGRSAVRVNPSGDGTGWRALGRFPVTEGFGPALDDLDPYRWPVDRDVAPRLTAGQRRTWGECLGAAWRILAAGHRTVADEVASAVTVLVPLRSVDFGQNSASARESFGAVALSEPRSGLGLAATFAHEIQHVKLTALIDMVDLTVPDDGRRYYAPWRPDPRPASGLLQGAYAFMGVADFWRRRLGRETGATAFRARVETVRWREGAYLVTGTLLRSGCLTERGEEFVAGMRRTLEAMLGEPADLASAAQAHREAEWHRDTWNRRNAGRAGVAPAAGSCRPPGRSGQVSGGSKSQSTRRPS</sequence>
<evidence type="ECO:0000313" key="2">
    <source>
        <dbReference type="EMBL" id="GIH95797.1"/>
    </source>
</evidence>
<name>A0A8J3SK76_9ACTN</name>
<dbReference type="RefSeq" id="WP_204067885.1">
    <property type="nucleotide sequence ID" value="NZ_BOOJ01000057.1"/>
</dbReference>
<reference evidence="2 3" key="1">
    <citation type="submission" date="2021-01" db="EMBL/GenBank/DDBJ databases">
        <title>Whole genome shotgun sequence of Planobispora siamensis NBRC 107568.</title>
        <authorList>
            <person name="Komaki H."/>
            <person name="Tamura T."/>
        </authorList>
    </citation>
    <scope>NUCLEOTIDE SEQUENCE [LARGE SCALE GENOMIC DNA]</scope>
    <source>
        <strain evidence="2 3">NBRC 107568</strain>
    </source>
</reference>
<dbReference type="NCBIfam" id="TIGR04267">
    <property type="entry name" value="mod_HExxH"/>
    <property type="match status" value="1"/>
</dbReference>
<proteinExistence type="predicted"/>
<feature type="compositionally biased region" description="Low complexity" evidence="1">
    <location>
        <begin position="452"/>
        <end position="464"/>
    </location>
</feature>
<accession>A0A8J3SK76</accession>
<gene>
    <name evidence="2" type="ORF">Psi01_64270</name>
</gene>